<keyword evidence="11" id="KW-0508">mRNA splicing</keyword>
<dbReference type="InterPro" id="IPR036855">
    <property type="entry name" value="Znf_CCCH_sf"/>
</dbReference>
<feature type="domain" description="C3H1-type" evidence="19">
    <location>
        <begin position="75"/>
        <end position="102"/>
    </location>
</feature>
<evidence type="ECO:0000256" key="17">
    <source>
        <dbReference type="SAM" id="MobiDB-lite"/>
    </source>
</evidence>
<keyword evidence="13" id="KW-0131">Cell cycle</keyword>
<dbReference type="PANTHER" id="PTHR14089">
    <property type="entry name" value="PRE-MRNA-SPLICING FACTOR RBM22"/>
    <property type="match status" value="1"/>
</dbReference>
<feature type="region of interest" description="Disordered" evidence="17">
    <location>
        <begin position="246"/>
        <end position="319"/>
    </location>
</feature>
<feature type="compositionally biased region" description="Polar residues" evidence="17">
    <location>
        <begin position="273"/>
        <end position="285"/>
    </location>
</feature>
<feature type="zinc finger region" description="C3H1-type" evidence="16">
    <location>
        <begin position="75"/>
        <end position="102"/>
    </location>
</feature>
<dbReference type="SMART" id="SM00360">
    <property type="entry name" value="RRM"/>
    <property type="match status" value="1"/>
</dbReference>
<evidence type="ECO:0000256" key="1">
    <source>
        <dbReference type="ARBA" id="ARBA00004123"/>
    </source>
</evidence>
<dbReference type="GO" id="GO:0017070">
    <property type="term" value="F:U6 snRNA binding"/>
    <property type="evidence" value="ECO:0007669"/>
    <property type="project" value="TreeGrafter"/>
</dbReference>
<dbReference type="InterPro" id="IPR012677">
    <property type="entry name" value="Nucleotide-bd_a/b_plait_sf"/>
</dbReference>
<proteinExistence type="inferred from homology"/>
<accession>A0A0V1Q5T4</accession>
<evidence type="ECO:0000256" key="6">
    <source>
        <dbReference type="ARBA" id="ARBA00022723"/>
    </source>
</evidence>
<dbReference type="OrthoDB" id="10251848at2759"/>
<keyword evidence="6 16" id="KW-0479">Metal-binding</keyword>
<dbReference type="GO" id="GO:0006397">
    <property type="term" value="P:mRNA processing"/>
    <property type="evidence" value="ECO:0007669"/>
    <property type="project" value="UniProtKB-KW"/>
</dbReference>
<gene>
    <name evidence="20" type="ORF">AC631_00452</name>
</gene>
<evidence type="ECO:0000256" key="12">
    <source>
        <dbReference type="ARBA" id="ARBA00023242"/>
    </source>
</evidence>
<feature type="domain" description="RRM" evidence="18">
    <location>
        <begin position="138"/>
        <end position="212"/>
    </location>
</feature>
<evidence type="ECO:0000313" key="21">
    <source>
        <dbReference type="Proteomes" id="UP000054251"/>
    </source>
</evidence>
<keyword evidence="5" id="KW-0507">mRNA processing</keyword>
<name>A0A0V1Q5T4_9ASCO</name>
<reference evidence="20 21" key="1">
    <citation type="submission" date="2015-11" db="EMBL/GenBank/DDBJ databases">
        <title>The genome of Debaryomyces fabryi.</title>
        <authorList>
            <person name="Tafer H."/>
            <person name="Lopandic K."/>
        </authorList>
    </citation>
    <scope>NUCLEOTIDE SEQUENCE [LARGE SCALE GENOMIC DNA]</scope>
    <source>
        <strain evidence="20 21">CBS 789</strain>
    </source>
</reference>
<keyword evidence="9 16" id="KW-0862">Zinc</keyword>
<evidence type="ECO:0000259" key="18">
    <source>
        <dbReference type="PROSITE" id="PS50102"/>
    </source>
</evidence>
<evidence type="ECO:0000256" key="14">
    <source>
        <dbReference type="ARBA" id="ARBA00025224"/>
    </source>
</evidence>
<evidence type="ECO:0000313" key="20">
    <source>
        <dbReference type="EMBL" id="KSA03817.1"/>
    </source>
</evidence>
<dbReference type="RefSeq" id="XP_015469919.1">
    <property type="nucleotide sequence ID" value="XM_015609282.1"/>
</dbReference>
<dbReference type="Pfam" id="PF16131">
    <property type="entry name" value="Torus"/>
    <property type="match status" value="1"/>
</dbReference>
<dbReference type="InterPro" id="IPR000504">
    <property type="entry name" value="RRM_dom"/>
</dbReference>
<keyword evidence="12" id="KW-0539">Nucleus</keyword>
<comment type="similarity">
    <text evidence="2">Belongs to the RRM CWC2 family.</text>
</comment>
<evidence type="ECO:0000259" key="19">
    <source>
        <dbReference type="PROSITE" id="PS50103"/>
    </source>
</evidence>
<keyword evidence="7" id="KW-0747">Spliceosome</keyword>
<dbReference type="Proteomes" id="UP000054251">
    <property type="component" value="Unassembled WGS sequence"/>
</dbReference>
<feature type="compositionally biased region" description="Basic and acidic residues" evidence="17">
    <location>
        <begin position="298"/>
        <end position="307"/>
    </location>
</feature>
<protein>
    <recommendedName>
        <fullName evidence="4">Pre-mRNA-splicing factor CWC2</fullName>
    </recommendedName>
</protein>
<evidence type="ECO:0000256" key="13">
    <source>
        <dbReference type="ARBA" id="ARBA00023306"/>
    </source>
</evidence>
<evidence type="ECO:0000256" key="9">
    <source>
        <dbReference type="ARBA" id="ARBA00022833"/>
    </source>
</evidence>
<dbReference type="GeneID" id="26837461"/>
<dbReference type="CDD" id="cd12360">
    <property type="entry name" value="RRM_cwf2"/>
    <property type="match status" value="1"/>
</dbReference>
<comment type="subunit">
    <text evidence="3">Associated with the spliceosome.</text>
</comment>
<dbReference type="GO" id="GO:0036002">
    <property type="term" value="F:pre-mRNA binding"/>
    <property type="evidence" value="ECO:0007669"/>
    <property type="project" value="TreeGrafter"/>
</dbReference>
<sequence>MPSDIAVTSKPKKGKPARLQVDPETIPDDDKPPQTGNVFNIWFLKWSGGDSSNKNFTKLKFRVNIKKDSGYTRAQSNAPLCLFFARGCCYLGKKCSYYHRLPKDTDYFIPTQDCFGRDKTSDYKDDMNGVGSFNKVNRTLYIGGLHMNDTMENTLTKHFQEFGSIEKIRVLYNKACAFVTFRTENEAQFAKEAMQNQSLDGNEILNIRWANEDPNPEAQRQEKRRLEETTINTVKNLLELVSQTENKRKKVTVEEPDESEETELPEVKALPSLETSSGLFNSSSLDALKQMQSKKRKVNESRPERDFNTMLGYSSSDDE</sequence>
<comment type="caution">
    <text evidence="20">The sequence shown here is derived from an EMBL/GenBank/DDBJ whole genome shotgun (WGS) entry which is preliminary data.</text>
</comment>
<dbReference type="GO" id="GO:0008380">
    <property type="term" value="P:RNA splicing"/>
    <property type="evidence" value="ECO:0007669"/>
    <property type="project" value="UniProtKB-KW"/>
</dbReference>
<feature type="region of interest" description="Disordered" evidence="17">
    <location>
        <begin position="1"/>
        <end position="33"/>
    </location>
</feature>
<keyword evidence="10 15" id="KW-0694">RNA-binding</keyword>
<comment type="function">
    <text evidence="14">Involved in the first step of pre-mRNA splicing. Required for cell growth and cell cycle control. Plays a role in the levels of the U1, U4, U5 and U6 snRNAs and the maintenance of the U4/U6 snRNA complex. May provide the link between the 'nineteen complex' NTC spliceosome protein complex and the spliceosome through the U6 snRNA. Associates predominantly with U6 snRNAs in assembled active spliceosomes. Binds directly to the internal stem-loop (ISL) domain of the U6 snRNA and to the pre-mRNA intron near the 5' splice site during the activation and catalytic phases of the spliceosome cycle.</text>
</comment>
<dbReference type="InterPro" id="IPR032297">
    <property type="entry name" value="Torus"/>
</dbReference>
<evidence type="ECO:0000256" key="16">
    <source>
        <dbReference type="PROSITE-ProRule" id="PRU00723"/>
    </source>
</evidence>
<evidence type="ECO:0000256" key="8">
    <source>
        <dbReference type="ARBA" id="ARBA00022771"/>
    </source>
</evidence>
<keyword evidence="8 16" id="KW-0863">Zinc-finger</keyword>
<dbReference type="SUPFAM" id="SSF90229">
    <property type="entry name" value="CCCH zinc finger"/>
    <property type="match status" value="1"/>
</dbReference>
<evidence type="ECO:0000256" key="3">
    <source>
        <dbReference type="ARBA" id="ARBA00011524"/>
    </source>
</evidence>
<dbReference type="Gene3D" id="3.30.70.330">
    <property type="match status" value="1"/>
</dbReference>
<dbReference type="PROSITE" id="PS50103">
    <property type="entry name" value="ZF_C3H1"/>
    <property type="match status" value="1"/>
</dbReference>
<dbReference type="EMBL" id="LMYN01000005">
    <property type="protein sequence ID" value="KSA03817.1"/>
    <property type="molecule type" value="Genomic_DNA"/>
</dbReference>
<evidence type="ECO:0000256" key="10">
    <source>
        <dbReference type="ARBA" id="ARBA00022884"/>
    </source>
</evidence>
<dbReference type="GO" id="GO:0071006">
    <property type="term" value="C:U2-type catalytic step 1 spliceosome"/>
    <property type="evidence" value="ECO:0007669"/>
    <property type="project" value="TreeGrafter"/>
</dbReference>
<evidence type="ECO:0000256" key="11">
    <source>
        <dbReference type="ARBA" id="ARBA00023187"/>
    </source>
</evidence>
<evidence type="ECO:0000256" key="2">
    <source>
        <dbReference type="ARBA" id="ARBA00008024"/>
    </source>
</evidence>
<evidence type="ECO:0000256" key="5">
    <source>
        <dbReference type="ARBA" id="ARBA00022664"/>
    </source>
</evidence>
<dbReference type="InterPro" id="IPR034181">
    <property type="entry name" value="Cwc2_RRM"/>
</dbReference>
<keyword evidence="21" id="KW-1185">Reference proteome</keyword>
<dbReference type="InterPro" id="IPR035979">
    <property type="entry name" value="RBD_domain_sf"/>
</dbReference>
<evidence type="ECO:0000256" key="4">
    <source>
        <dbReference type="ARBA" id="ARBA00017295"/>
    </source>
</evidence>
<comment type="subcellular location">
    <subcellularLocation>
        <location evidence="1">Nucleus</location>
    </subcellularLocation>
</comment>
<dbReference type="PROSITE" id="PS50102">
    <property type="entry name" value="RRM"/>
    <property type="match status" value="1"/>
</dbReference>
<dbReference type="GO" id="GO:0071007">
    <property type="term" value="C:U2-type catalytic step 2 spliceosome"/>
    <property type="evidence" value="ECO:0007669"/>
    <property type="project" value="TreeGrafter"/>
</dbReference>
<feature type="compositionally biased region" description="Acidic residues" evidence="17">
    <location>
        <begin position="254"/>
        <end position="264"/>
    </location>
</feature>
<dbReference type="Pfam" id="PF00076">
    <property type="entry name" value="RRM_1"/>
    <property type="match status" value="1"/>
</dbReference>
<dbReference type="InterPro" id="IPR039171">
    <property type="entry name" value="Cwc2/Slt11"/>
</dbReference>
<dbReference type="FunFam" id="3.30.70.330:FF:000249">
    <property type="entry name" value="Pre-mRNA-splicing factor CWC2, variant"/>
    <property type="match status" value="1"/>
</dbReference>
<dbReference type="SUPFAM" id="SSF54928">
    <property type="entry name" value="RNA-binding domain, RBD"/>
    <property type="match status" value="1"/>
</dbReference>
<evidence type="ECO:0000256" key="7">
    <source>
        <dbReference type="ARBA" id="ARBA00022728"/>
    </source>
</evidence>
<dbReference type="GO" id="GO:0008270">
    <property type="term" value="F:zinc ion binding"/>
    <property type="evidence" value="ECO:0007669"/>
    <property type="project" value="UniProtKB-KW"/>
</dbReference>
<dbReference type="GO" id="GO:0000974">
    <property type="term" value="C:Prp19 complex"/>
    <property type="evidence" value="ECO:0007669"/>
    <property type="project" value="TreeGrafter"/>
</dbReference>
<organism evidence="20 21">
    <name type="scientific">Debaryomyces fabryi</name>
    <dbReference type="NCBI Taxonomy" id="58627"/>
    <lineage>
        <taxon>Eukaryota</taxon>
        <taxon>Fungi</taxon>
        <taxon>Dikarya</taxon>
        <taxon>Ascomycota</taxon>
        <taxon>Saccharomycotina</taxon>
        <taxon>Pichiomycetes</taxon>
        <taxon>Debaryomycetaceae</taxon>
        <taxon>Debaryomyces</taxon>
    </lineage>
</organism>
<evidence type="ECO:0000256" key="15">
    <source>
        <dbReference type="PROSITE-ProRule" id="PRU00176"/>
    </source>
</evidence>
<dbReference type="InterPro" id="IPR000571">
    <property type="entry name" value="Znf_CCCH"/>
</dbReference>
<dbReference type="AlphaFoldDB" id="A0A0V1Q5T4"/>
<dbReference type="PANTHER" id="PTHR14089:SF2">
    <property type="entry name" value="PRE-MRNA-SPLICING FACTOR CWC2"/>
    <property type="match status" value="1"/>
</dbReference>